<evidence type="ECO:0000313" key="2">
    <source>
        <dbReference type="Proteomes" id="UP000636888"/>
    </source>
</evidence>
<evidence type="ECO:0008006" key="3">
    <source>
        <dbReference type="Google" id="ProtNLM"/>
    </source>
</evidence>
<name>A0A8J7M162_9BACT</name>
<dbReference type="Proteomes" id="UP000636888">
    <property type="component" value="Unassembled WGS sequence"/>
</dbReference>
<keyword evidence="2" id="KW-1185">Reference proteome</keyword>
<sequence>MNRALLFLVPLVLFGCAASEKVPVSRARLEADAHNRRGIRAAATGETELALGEFAAAQRSSASVEDSEGAALALLNGARVARFANRTTHSRTLLSQALPLVSERSELYPELAFEQAKLALVGGDFAPARQWAQRSVDAEKGGRLKARLNLLGRIEAAAGRYPEAESTALKGRAVQGEPEETANTDRLLAEIYLATARLPQARQAYLAALSADTEAGRSARIAADLTGLAQVAAKEGALPEAITYYRRAAAVHLARGERNLAAQRMKAAGRLLEASGKKDEGVQAYLLGESYLKEAPAGNVMQKGGD</sequence>
<dbReference type="Gene3D" id="1.25.40.10">
    <property type="entry name" value="Tetratricopeptide repeat domain"/>
    <property type="match status" value="2"/>
</dbReference>
<reference evidence="1" key="1">
    <citation type="submission" date="2020-12" db="EMBL/GenBank/DDBJ databases">
        <title>Geomonas sp. Red875, isolated from river sediment.</title>
        <authorList>
            <person name="Xu Z."/>
            <person name="Zhang Z."/>
            <person name="Masuda Y."/>
            <person name="Itoh H."/>
            <person name="Senoo K."/>
        </authorList>
    </citation>
    <scope>NUCLEOTIDE SEQUENCE</scope>
    <source>
        <strain evidence="1">Red875</strain>
    </source>
</reference>
<protein>
    <recommendedName>
        <fullName evidence="3">Tetratricopeptide repeat protein</fullName>
    </recommendedName>
</protein>
<proteinExistence type="predicted"/>
<dbReference type="PROSITE" id="PS51257">
    <property type="entry name" value="PROKAR_LIPOPROTEIN"/>
    <property type="match status" value="1"/>
</dbReference>
<dbReference type="EMBL" id="JAEMHM010000017">
    <property type="protein sequence ID" value="MBJ6726737.1"/>
    <property type="molecule type" value="Genomic_DNA"/>
</dbReference>
<dbReference type="InterPro" id="IPR011990">
    <property type="entry name" value="TPR-like_helical_dom_sf"/>
</dbReference>
<gene>
    <name evidence="1" type="ORF">JFN93_18665</name>
</gene>
<comment type="caution">
    <text evidence="1">The sequence shown here is derived from an EMBL/GenBank/DDBJ whole genome shotgun (WGS) entry which is preliminary data.</text>
</comment>
<dbReference type="SUPFAM" id="SSF48452">
    <property type="entry name" value="TPR-like"/>
    <property type="match status" value="2"/>
</dbReference>
<dbReference type="RefSeq" id="WP_199385653.1">
    <property type="nucleotide sequence ID" value="NZ_JAEMHM010000017.1"/>
</dbReference>
<organism evidence="1 2">
    <name type="scientific">Geomesophilobacter sediminis</name>
    <dbReference type="NCBI Taxonomy" id="2798584"/>
    <lineage>
        <taxon>Bacteria</taxon>
        <taxon>Pseudomonadati</taxon>
        <taxon>Thermodesulfobacteriota</taxon>
        <taxon>Desulfuromonadia</taxon>
        <taxon>Geobacterales</taxon>
        <taxon>Geobacteraceae</taxon>
        <taxon>Geomesophilobacter</taxon>
    </lineage>
</organism>
<evidence type="ECO:0000313" key="1">
    <source>
        <dbReference type="EMBL" id="MBJ6726737.1"/>
    </source>
</evidence>
<accession>A0A8J7M162</accession>
<dbReference type="AlphaFoldDB" id="A0A8J7M162"/>